<evidence type="ECO:0000313" key="2">
    <source>
        <dbReference type="EMBL" id="CAB4936943.1"/>
    </source>
</evidence>
<gene>
    <name evidence="1" type="ORF">UFOPK1392_01076</name>
    <name evidence="2" type="ORF">UFOPK3733_01028</name>
</gene>
<name>A0A6J5YBP9_9ZZZZ</name>
<protein>
    <submittedName>
        <fullName evidence="1">Unannotated protein</fullName>
    </submittedName>
</protein>
<evidence type="ECO:0000313" key="1">
    <source>
        <dbReference type="EMBL" id="CAB4323323.1"/>
    </source>
</evidence>
<reference evidence="1" key="1">
    <citation type="submission" date="2020-05" db="EMBL/GenBank/DDBJ databases">
        <authorList>
            <person name="Chiriac C."/>
            <person name="Salcher M."/>
            <person name="Ghai R."/>
            <person name="Kavagutti S V."/>
        </authorList>
    </citation>
    <scope>NUCLEOTIDE SEQUENCE</scope>
</reference>
<dbReference type="EMBL" id="CAFBNC010000044">
    <property type="protein sequence ID" value="CAB4936943.1"/>
    <property type="molecule type" value="Genomic_DNA"/>
</dbReference>
<organism evidence="1">
    <name type="scientific">freshwater metagenome</name>
    <dbReference type="NCBI Taxonomy" id="449393"/>
    <lineage>
        <taxon>unclassified sequences</taxon>
        <taxon>metagenomes</taxon>
        <taxon>ecological metagenomes</taxon>
    </lineage>
</organism>
<accession>A0A6J5YBP9</accession>
<dbReference type="EMBL" id="CAEMXZ010000038">
    <property type="protein sequence ID" value="CAB4323323.1"/>
    <property type="molecule type" value="Genomic_DNA"/>
</dbReference>
<sequence>MASPPTSGPSRVVEATVSGIETCQAWKQATGTDATFGRAVTGPFGALGWLSGFESMGEFDAAWTASSADENWITTMNGAQENFGQDFGSGTSTLYRKM</sequence>
<dbReference type="AlphaFoldDB" id="A0A6J5YBP9"/>
<proteinExistence type="predicted"/>